<dbReference type="Pfam" id="PF21269">
    <property type="entry name" value="TreT_GT1"/>
    <property type="match status" value="1"/>
</dbReference>
<dbReference type="InterPro" id="IPR049438">
    <property type="entry name" value="TreT_GT1"/>
</dbReference>
<name>A0ABD5PV46_9EURY</name>
<dbReference type="SUPFAM" id="SSF53756">
    <property type="entry name" value="UDP-Glycosyltransferase/glycogen phosphorylase"/>
    <property type="match status" value="1"/>
</dbReference>
<comment type="subunit">
    <text evidence="2">Homodimer.</text>
</comment>
<dbReference type="AlphaFoldDB" id="A0ABD5PV46"/>
<dbReference type="Pfam" id="PF00534">
    <property type="entry name" value="Glycos_transf_1"/>
    <property type="match status" value="1"/>
</dbReference>
<comment type="caution">
    <text evidence="9">The sequence shown here is derived from an EMBL/GenBank/DDBJ whole genome shotgun (WGS) entry which is preliminary data.</text>
</comment>
<evidence type="ECO:0000256" key="4">
    <source>
        <dbReference type="ARBA" id="ARBA00022676"/>
    </source>
</evidence>
<keyword evidence="10" id="KW-1185">Reference proteome</keyword>
<proteinExistence type="inferred from homology"/>
<keyword evidence="3" id="KW-0313">Glucose metabolism</keyword>
<dbReference type="PANTHER" id="PTHR47779">
    <property type="entry name" value="SYNTHASE (CCG-9), PUTATIVE (AFU_ORTHOLOGUE AFUA_3G12100)-RELATED"/>
    <property type="match status" value="1"/>
</dbReference>
<evidence type="ECO:0000259" key="7">
    <source>
        <dbReference type="Pfam" id="PF00534"/>
    </source>
</evidence>
<keyword evidence="5 9" id="KW-0808">Transferase</keyword>
<keyword evidence="6" id="KW-0119">Carbohydrate metabolism</keyword>
<gene>
    <name evidence="9" type="ORF">ACFO5R_21475</name>
</gene>
<dbReference type="PANTHER" id="PTHR47779:SF1">
    <property type="entry name" value="SYNTHASE (CCG-9), PUTATIVE (AFU_ORTHOLOGUE AFUA_3G12100)-RELATED"/>
    <property type="match status" value="1"/>
</dbReference>
<evidence type="ECO:0000256" key="1">
    <source>
        <dbReference type="ARBA" id="ARBA00009481"/>
    </source>
</evidence>
<keyword evidence="4 9" id="KW-0328">Glycosyltransferase</keyword>
<dbReference type="RefSeq" id="WP_250141237.1">
    <property type="nucleotide sequence ID" value="NZ_JALIQP010000003.1"/>
</dbReference>
<dbReference type="GO" id="GO:0016757">
    <property type="term" value="F:glycosyltransferase activity"/>
    <property type="evidence" value="ECO:0007669"/>
    <property type="project" value="UniProtKB-KW"/>
</dbReference>
<evidence type="ECO:0000259" key="8">
    <source>
        <dbReference type="Pfam" id="PF21269"/>
    </source>
</evidence>
<evidence type="ECO:0000256" key="2">
    <source>
        <dbReference type="ARBA" id="ARBA00011738"/>
    </source>
</evidence>
<sequence>MHPPSLLERSIEAYATVTERDRLERLRELAETLSGVRILHVNSTATGGGVAELLRSIVPLCNDLGVETDWLVMDADDDFFEVTKAVHNGLQGSGEPLTAEMKAIYREVTEANAAEIEAEYDLIVVHDPQPLGMLERLAERMPDAPIVWRCHVDLTDPVDEYRAFVSEYTDRIDHGIFSRTAYAKTIDVAETSVVYPSIDPVTEKNRSLDEAELATERDRLDPLSFDEPVVTQVSRFDPWKDQFGTLEAYRTAREAVPELQLVLVGGMAGDDPEGLELYERVAREAVDDPDVHVMTDLPDTTVNALQRLSDVVVQKSLREGFGLVVAEALWKGTPVVGSTAGGIPLQIVDGHNGYLVEPDDATGAGNRLVDLLEHDERRTTFGENAREHVRDRFLLPRQLVDLLEIFVEALERNS</sequence>
<reference evidence="9 10" key="1">
    <citation type="journal article" date="2019" name="Int. J. Syst. Evol. Microbiol.">
        <title>The Global Catalogue of Microorganisms (GCM) 10K type strain sequencing project: providing services to taxonomists for standard genome sequencing and annotation.</title>
        <authorList>
            <consortium name="The Broad Institute Genomics Platform"/>
            <consortium name="The Broad Institute Genome Sequencing Center for Infectious Disease"/>
            <person name="Wu L."/>
            <person name="Ma J."/>
        </authorList>
    </citation>
    <scope>NUCLEOTIDE SEQUENCE [LARGE SCALE GENOMIC DNA]</scope>
    <source>
        <strain evidence="9 10">WLHS5</strain>
    </source>
</reference>
<dbReference type="InterPro" id="IPR001296">
    <property type="entry name" value="Glyco_trans_1"/>
</dbReference>
<evidence type="ECO:0000256" key="6">
    <source>
        <dbReference type="ARBA" id="ARBA00023277"/>
    </source>
</evidence>
<feature type="domain" description="Glycosyl transferase family 1" evidence="7">
    <location>
        <begin position="226"/>
        <end position="387"/>
    </location>
</feature>
<dbReference type="Gene3D" id="3.40.50.2000">
    <property type="entry name" value="Glycogen Phosphorylase B"/>
    <property type="match status" value="2"/>
</dbReference>
<evidence type="ECO:0000313" key="10">
    <source>
        <dbReference type="Proteomes" id="UP001595898"/>
    </source>
</evidence>
<evidence type="ECO:0000313" key="9">
    <source>
        <dbReference type="EMBL" id="MFC4544506.1"/>
    </source>
</evidence>
<dbReference type="InterPro" id="IPR052078">
    <property type="entry name" value="Trehalose_Metab_GTase"/>
</dbReference>
<protein>
    <submittedName>
        <fullName evidence="9">Glycosyltransferase</fullName>
        <ecNumber evidence="9">2.4.-.-</ecNumber>
    </submittedName>
</protein>
<comment type="similarity">
    <text evidence="1">Belongs to the glycosyltransferase group 1 family. Glycosyltransferase 4 subfamily.</text>
</comment>
<evidence type="ECO:0000256" key="5">
    <source>
        <dbReference type="ARBA" id="ARBA00022679"/>
    </source>
</evidence>
<feature type="domain" description="Trehalose synthase N-terminal" evidence="8">
    <location>
        <begin position="40"/>
        <end position="184"/>
    </location>
</feature>
<accession>A0ABD5PV46</accession>
<dbReference type="EMBL" id="JBHSFA010000011">
    <property type="protein sequence ID" value="MFC4544506.1"/>
    <property type="molecule type" value="Genomic_DNA"/>
</dbReference>
<dbReference type="GO" id="GO:0006006">
    <property type="term" value="P:glucose metabolic process"/>
    <property type="evidence" value="ECO:0007669"/>
    <property type="project" value="UniProtKB-KW"/>
</dbReference>
<organism evidence="9 10">
    <name type="scientific">Halosolutus amylolyticus</name>
    <dbReference type="NCBI Taxonomy" id="2932267"/>
    <lineage>
        <taxon>Archaea</taxon>
        <taxon>Methanobacteriati</taxon>
        <taxon>Methanobacteriota</taxon>
        <taxon>Stenosarchaea group</taxon>
        <taxon>Halobacteria</taxon>
        <taxon>Halobacteriales</taxon>
        <taxon>Natrialbaceae</taxon>
        <taxon>Halosolutus</taxon>
    </lineage>
</organism>
<dbReference type="EC" id="2.4.-.-" evidence="9"/>
<evidence type="ECO:0000256" key="3">
    <source>
        <dbReference type="ARBA" id="ARBA00022526"/>
    </source>
</evidence>
<dbReference type="Proteomes" id="UP001595898">
    <property type="component" value="Unassembled WGS sequence"/>
</dbReference>